<keyword evidence="3" id="KW-1185">Reference proteome</keyword>
<accession>A0A834PA86</accession>
<protein>
    <recommendedName>
        <fullName evidence="1">Glutaredoxin domain-containing protein</fullName>
    </recommendedName>
</protein>
<dbReference type="Proteomes" id="UP000600918">
    <property type="component" value="Unassembled WGS sequence"/>
</dbReference>
<organism evidence="2 3">
    <name type="scientific">Vespula pensylvanica</name>
    <name type="common">Western yellow jacket</name>
    <name type="synonym">Wasp</name>
    <dbReference type="NCBI Taxonomy" id="30213"/>
    <lineage>
        <taxon>Eukaryota</taxon>
        <taxon>Metazoa</taxon>
        <taxon>Ecdysozoa</taxon>
        <taxon>Arthropoda</taxon>
        <taxon>Hexapoda</taxon>
        <taxon>Insecta</taxon>
        <taxon>Pterygota</taxon>
        <taxon>Neoptera</taxon>
        <taxon>Endopterygota</taxon>
        <taxon>Hymenoptera</taxon>
        <taxon>Apocrita</taxon>
        <taxon>Aculeata</taxon>
        <taxon>Vespoidea</taxon>
        <taxon>Vespidae</taxon>
        <taxon>Vespinae</taxon>
        <taxon>Vespula</taxon>
    </lineage>
</organism>
<dbReference type="InterPro" id="IPR002109">
    <property type="entry name" value="Glutaredoxin"/>
</dbReference>
<dbReference type="Gene3D" id="3.40.30.10">
    <property type="entry name" value="Glutaredoxin"/>
    <property type="match status" value="1"/>
</dbReference>
<dbReference type="PROSITE" id="PS51354">
    <property type="entry name" value="GLUTAREDOXIN_2"/>
    <property type="match status" value="1"/>
</dbReference>
<reference evidence="2" key="1">
    <citation type="journal article" date="2020" name="G3 (Bethesda)">
        <title>High-Quality Assemblies for Three Invasive Social Wasps from the &lt;i&gt;Vespula&lt;/i&gt; Genus.</title>
        <authorList>
            <person name="Harrop T.W.R."/>
            <person name="Guhlin J."/>
            <person name="McLaughlin G.M."/>
            <person name="Permina E."/>
            <person name="Stockwell P."/>
            <person name="Gilligan J."/>
            <person name="Le Lec M.F."/>
            <person name="Gruber M.A.M."/>
            <person name="Quinn O."/>
            <person name="Lovegrove M."/>
            <person name="Duncan E.J."/>
            <person name="Remnant E.J."/>
            <person name="Van Eeckhoven J."/>
            <person name="Graham B."/>
            <person name="Knapp R.A."/>
            <person name="Langford K.W."/>
            <person name="Kronenberg Z."/>
            <person name="Press M.O."/>
            <person name="Eacker S.M."/>
            <person name="Wilson-Rankin E.E."/>
            <person name="Purcell J."/>
            <person name="Lester P.J."/>
            <person name="Dearden P.K."/>
        </authorList>
    </citation>
    <scope>NUCLEOTIDE SEQUENCE</scope>
    <source>
        <strain evidence="2">Volc-1</strain>
    </source>
</reference>
<evidence type="ECO:0000313" key="2">
    <source>
        <dbReference type="EMBL" id="KAF7434238.1"/>
    </source>
</evidence>
<dbReference type="AlphaFoldDB" id="A0A834PA86"/>
<comment type="caution">
    <text evidence="2">The sequence shown here is derived from an EMBL/GenBank/DDBJ whole genome shotgun (WGS) entry which is preliminary data.</text>
</comment>
<evidence type="ECO:0000313" key="3">
    <source>
        <dbReference type="Proteomes" id="UP000600918"/>
    </source>
</evidence>
<sequence length="173" mass="19374">MPGVMSFPIEENAVGMFTRQIEWEKRKRVKEAAAAAATTTNDGGGKRPTSASSSSIRLAYKAKEEGKVVVYTTSSGIVRLTFYNCMKVKQILNTHMVKYEEKDLFRSAELQTELRDRIGCTAIQVPQLFVGGQYIGDADTVERLNESGELRRMLKPYQVIQDKSLLETSGEKK</sequence>
<proteinExistence type="predicted"/>
<dbReference type="SUPFAM" id="SSF52833">
    <property type="entry name" value="Thioredoxin-like"/>
    <property type="match status" value="1"/>
</dbReference>
<dbReference type="InterPro" id="IPR036249">
    <property type="entry name" value="Thioredoxin-like_sf"/>
</dbReference>
<feature type="domain" description="Glutaredoxin" evidence="1">
    <location>
        <begin position="68"/>
        <end position="135"/>
    </location>
</feature>
<dbReference type="Pfam" id="PF00462">
    <property type="entry name" value="Glutaredoxin"/>
    <property type="match status" value="1"/>
</dbReference>
<dbReference type="PANTHER" id="PTHR45669">
    <property type="entry name" value="GLUTAREDOXIN DOMAIN-CONTAINING CYSTEINE-RICH PROTEIN CG12206-RELATED"/>
    <property type="match status" value="1"/>
</dbReference>
<dbReference type="EMBL" id="JACSDY010000002">
    <property type="protein sequence ID" value="KAF7434238.1"/>
    <property type="molecule type" value="Genomic_DNA"/>
</dbReference>
<dbReference type="PANTHER" id="PTHR45669:SF22">
    <property type="entry name" value="GLUTAREDOXIN DOMAIN-CONTAINING CYSTEINE-RICH PROTEIN CG12206-RELATED"/>
    <property type="match status" value="1"/>
</dbReference>
<gene>
    <name evidence="2" type="ORF">H0235_002429</name>
</gene>
<name>A0A834PA86_VESPE</name>
<evidence type="ECO:0000259" key="1">
    <source>
        <dbReference type="Pfam" id="PF00462"/>
    </source>
</evidence>